<feature type="transmembrane region" description="Helical" evidence="2">
    <location>
        <begin position="369"/>
        <end position="391"/>
    </location>
</feature>
<sequence>MSFSKSFYQNLGLLIGIVLIVILLVQPLAIAQSIDDWVNPQQKEVKQQWIYDHADLLDWQTELKLNLRINKLVGRTSAELAIATIPKIEIEQSPRAFALKLFNALGIGKKETNNGVLLFVSKSDRRIEVITGKGLGEVLPDREVSDLIQQEIVPSFQQQQYATGITQGVNAIAQRLESRLPSTIFPDWMPKIFLWIPWLIAIGGPGWALFSTVEVMNLSFTPVQILIPTQGFNTDAFSSSQLLASYSFPALIAKVYPVKSDRPDEKIPSLAINILAGGWILGIGLIYGFWQFVLMYPEAEFWQSDRLTWFVFGMAGSVGWLWGLLVSRIISRDLPWLSVGLSLLVAGLLAFLSGSFGFIMTTAWSENGIIVMFLVSTIAAFAWATLINPYLSFKRQRDYRSDRTGKTPQELTDQEIETVLTPKEISARSLGKLEFRGWREAELALPITREQVYLVQRIDSSASVCAHCKSYAVDVSEQTVERAIESPKNNKNSKKSDRQQKEKVTSTRLVKQTVYSCHFCGCVFAYDQREPAIMATSDSSNYSSRDSSYSSSSNDSSSYDSSYSSDYGSSSNDFGSDFGGGSSDGGGAGSDW</sequence>
<dbReference type="Pfam" id="PF04536">
    <property type="entry name" value="TPM_phosphatase"/>
    <property type="match status" value="1"/>
</dbReference>
<feature type="transmembrane region" description="Helical" evidence="2">
    <location>
        <begin position="270"/>
        <end position="289"/>
    </location>
</feature>
<feature type="compositionally biased region" description="Gly residues" evidence="1">
    <location>
        <begin position="577"/>
        <end position="592"/>
    </location>
</feature>
<dbReference type="PANTHER" id="PTHR30373:SF2">
    <property type="entry name" value="UPF0603 PROTEIN YGCG"/>
    <property type="match status" value="1"/>
</dbReference>
<name>A0A926USW1_9CYAN</name>
<feature type="domain" description="TPM" evidence="3">
    <location>
        <begin position="50"/>
        <end position="174"/>
    </location>
</feature>
<evidence type="ECO:0000256" key="2">
    <source>
        <dbReference type="SAM" id="Phobius"/>
    </source>
</evidence>
<gene>
    <name evidence="4" type="ORF">H6F44_04765</name>
</gene>
<dbReference type="RefSeq" id="WP_190349806.1">
    <property type="nucleotide sequence ID" value="NZ_JACJPY010000008.1"/>
</dbReference>
<reference evidence="4" key="1">
    <citation type="journal article" date="2015" name="ISME J.">
        <title>Draft Genome Sequence of Streptomyces incarnatus NRRL8089, which Produces the Nucleoside Antibiotic Sinefungin.</title>
        <authorList>
            <person name="Oshima K."/>
            <person name="Hattori M."/>
            <person name="Shimizu H."/>
            <person name="Fukuda K."/>
            <person name="Nemoto M."/>
            <person name="Inagaki K."/>
            <person name="Tamura T."/>
        </authorList>
    </citation>
    <scope>NUCLEOTIDE SEQUENCE</scope>
    <source>
        <strain evidence="4">FACHB-1277</strain>
    </source>
</reference>
<keyword evidence="2" id="KW-0812">Transmembrane</keyword>
<keyword evidence="5" id="KW-1185">Reference proteome</keyword>
<evidence type="ECO:0000313" key="4">
    <source>
        <dbReference type="EMBL" id="MBD2149440.1"/>
    </source>
</evidence>
<feature type="compositionally biased region" description="Basic and acidic residues" evidence="1">
    <location>
        <begin position="494"/>
        <end position="505"/>
    </location>
</feature>
<feature type="transmembrane region" description="Helical" evidence="2">
    <location>
        <begin position="192"/>
        <end position="210"/>
    </location>
</feature>
<feature type="transmembrane region" description="Helical" evidence="2">
    <location>
        <begin position="339"/>
        <end position="363"/>
    </location>
</feature>
<feature type="region of interest" description="Disordered" evidence="1">
    <location>
        <begin position="484"/>
        <end position="505"/>
    </location>
</feature>
<dbReference type="PANTHER" id="PTHR30373">
    <property type="entry name" value="UPF0603 PROTEIN YGCG"/>
    <property type="match status" value="1"/>
</dbReference>
<comment type="caution">
    <text evidence="4">The sequence shown here is derived from an EMBL/GenBank/DDBJ whole genome shotgun (WGS) entry which is preliminary data.</text>
</comment>
<protein>
    <submittedName>
        <fullName evidence="4">TPM domain-containing protein</fullName>
    </submittedName>
</protein>
<dbReference type="AlphaFoldDB" id="A0A926USW1"/>
<dbReference type="InterPro" id="IPR007621">
    <property type="entry name" value="TPM_dom"/>
</dbReference>
<dbReference type="Gene3D" id="3.10.310.50">
    <property type="match status" value="1"/>
</dbReference>
<keyword evidence="2" id="KW-1133">Transmembrane helix</keyword>
<feature type="compositionally biased region" description="Low complexity" evidence="1">
    <location>
        <begin position="537"/>
        <end position="576"/>
    </location>
</feature>
<dbReference type="EMBL" id="JACJPY010000008">
    <property type="protein sequence ID" value="MBD2149440.1"/>
    <property type="molecule type" value="Genomic_DNA"/>
</dbReference>
<dbReference type="Proteomes" id="UP000631421">
    <property type="component" value="Unassembled WGS sequence"/>
</dbReference>
<feature type="transmembrane region" description="Helical" evidence="2">
    <location>
        <begin position="309"/>
        <end position="327"/>
    </location>
</feature>
<evidence type="ECO:0000256" key="1">
    <source>
        <dbReference type="SAM" id="MobiDB-lite"/>
    </source>
</evidence>
<evidence type="ECO:0000313" key="5">
    <source>
        <dbReference type="Proteomes" id="UP000631421"/>
    </source>
</evidence>
<reference evidence="4" key="2">
    <citation type="submission" date="2020-08" db="EMBL/GenBank/DDBJ databases">
        <authorList>
            <person name="Chen M."/>
            <person name="Teng W."/>
            <person name="Zhao L."/>
            <person name="Hu C."/>
            <person name="Zhou Y."/>
            <person name="Han B."/>
            <person name="Song L."/>
            <person name="Shu W."/>
        </authorList>
    </citation>
    <scope>NUCLEOTIDE SEQUENCE</scope>
    <source>
        <strain evidence="4">FACHB-1277</strain>
    </source>
</reference>
<keyword evidence="2" id="KW-0472">Membrane</keyword>
<accession>A0A926USW1</accession>
<organism evidence="4 5">
    <name type="scientific">Pseudanabaena cinerea FACHB-1277</name>
    <dbReference type="NCBI Taxonomy" id="2949581"/>
    <lineage>
        <taxon>Bacteria</taxon>
        <taxon>Bacillati</taxon>
        <taxon>Cyanobacteriota</taxon>
        <taxon>Cyanophyceae</taxon>
        <taxon>Pseudanabaenales</taxon>
        <taxon>Pseudanabaenaceae</taxon>
        <taxon>Pseudanabaena</taxon>
        <taxon>Pseudanabaena cinerea</taxon>
    </lineage>
</organism>
<evidence type="ECO:0000259" key="3">
    <source>
        <dbReference type="Pfam" id="PF04536"/>
    </source>
</evidence>
<feature type="region of interest" description="Disordered" evidence="1">
    <location>
        <begin position="536"/>
        <end position="592"/>
    </location>
</feature>
<proteinExistence type="predicted"/>